<dbReference type="CDD" id="cd04301">
    <property type="entry name" value="NAT_SF"/>
    <property type="match status" value="1"/>
</dbReference>
<dbReference type="Pfam" id="PF13673">
    <property type="entry name" value="Acetyltransf_10"/>
    <property type="match status" value="1"/>
</dbReference>
<evidence type="ECO:0000256" key="1">
    <source>
        <dbReference type="SAM" id="Phobius"/>
    </source>
</evidence>
<dbReference type="PROSITE" id="PS51186">
    <property type="entry name" value="GNAT"/>
    <property type="match status" value="1"/>
</dbReference>
<dbReference type="InterPro" id="IPR025303">
    <property type="entry name" value="PdaC"/>
</dbReference>
<evidence type="ECO:0000313" key="3">
    <source>
        <dbReference type="EMBL" id="BDZ77394.1"/>
    </source>
</evidence>
<keyword evidence="4" id="KW-1185">Reference proteome</keyword>
<dbReference type="SUPFAM" id="SSF55729">
    <property type="entry name" value="Acyl-CoA N-acyltransferases (Nat)"/>
    <property type="match status" value="1"/>
</dbReference>
<dbReference type="Gene3D" id="3.40.630.30">
    <property type="match status" value="1"/>
</dbReference>
<keyword evidence="1" id="KW-1133">Transmembrane helix</keyword>
<dbReference type="RefSeq" id="WP_316264441.1">
    <property type="nucleotide sequence ID" value="NZ_AP027742.1"/>
</dbReference>
<dbReference type="Proteomes" id="UP001305815">
    <property type="component" value="Chromosome"/>
</dbReference>
<dbReference type="InterPro" id="IPR000182">
    <property type="entry name" value="GNAT_dom"/>
</dbReference>
<evidence type="ECO:0000259" key="2">
    <source>
        <dbReference type="PROSITE" id="PS51186"/>
    </source>
</evidence>
<reference evidence="4" key="1">
    <citation type="journal article" date="2023" name="Int. J. Syst. Evol. Microbiol.">
        <title>Claveliimonas bilis gen. nov., sp. nov., deoxycholic acid-producing bacteria isolated from human faeces, and reclassification of Sellimonas monacensis Zenner et al. 2021 as Claveliimonas monacensis comb. nov.</title>
        <authorList>
            <person name="Hisatomi A."/>
            <person name="Kastawa N.W.E.P.G."/>
            <person name="Song I."/>
            <person name="Ohkuma M."/>
            <person name="Fukiya S."/>
            <person name="Sakamoto M."/>
        </authorList>
    </citation>
    <scope>NUCLEOTIDE SEQUENCE [LARGE SCALE GENOMIC DNA]</scope>
    <source>
        <strain evidence="4">12BBH14</strain>
    </source>
</reference>
<dbReference type="PANTHER" id="PTHR43451:SF1">
    <property type="entry name" value="ACETYLTRANSFERASE"/>
    <property type="match status" value="1"/>
</dbReference>
<name>A0ABN6Z105_9FIRM</name>
<evidence type="ECO:0000313" key="4">
    <source>
        <dbReference type="Proteomes" id="UP001305815"/>
    </source>
</evidence>
<accession>A0ABN6Z105</accession>
<dbReference type="InterPro" id="IPR016181">
    <property type="entry name" value="Acyl_CoA_acyltransferase"/>
</dbReference>
<dbReference type="PANTHER" id="PTHR43451">
    <property type="entry name" value="ACETYLTRANSFERASE (GNAT) FAMILY PROTEIN"/>
    <property type="match status" value="1"/>
</dbReference>
<proteinExistence type="predicted"/>
<protein>
    <recommendedName>
        <fullName evidence="2">N-acetyltransferase domain-containing protein</fullName>
    </recommendedName>
</protein>
<gene>
    <name evidence="3" type="ORF">Lac1_15770</name>
</gene>
<sequence>MMIRRLYGQEVLDALHLVWDVFVQDVAPCYTSEGVEAFSQFIRYENIEQKMRTEGLTVFGAYEGNVLKGAGAIHPSGHIALLFVKKEDQGKGIGKQIFHALCGYAAQTFHVTKITVNAAPGSVEAYRHFGMRDVASEQVRDGIRFIPLEMWITPAAPKKDHKKIYLIIGAAVLCLAVFVLSAVAVFREVGNAVTSQSPSEGWQDGGEDFYDWYEQMPYSSDGQDGQDSSGQEDSGLDAIDAYVSDEADYEVKEENYSYIPDDTTSTVIQFEVYYPQIEGLSDSVQKKVNQTLENCAMETVDKLYLNPSQEMKEKVLSEDNPVLASLVEYKVTYQGKDMLSVMFQDYGYEGSMSDSYTALRCVNINLKDGTIYDVKDIVELNDEFIGEWLDGMRDEADEETLLSELNEEEMKEVLAGDSRDGCYDDNFFVDADGIEIGLSFRYSDTSEANTGFAWVTAPFELDELAPYQTDSSFWDLLES</sequence>
<keyword evidence="1" id="KW-0812">Transmembrane</keyword>
<feature type="domain" description="N-acetyltransferase" evidence="2">
    <location>
        <begin position="1"/>
        <end position="155"/>
    </location>
</feature>
<organism evidence="3 4">
    <name type="scientific">Claveliimonas bilis</name>
    <dbReference type="NCBI Taxonomy" id="3028070"/>
    <lineage>
        <taxon>Bacteria</taxon>
        <taxon>Bacillati</taxon>
        <taxon>Bacillota</taxon>
        <taxon>Clostridia</taxon>
        <taxon>Lachnospirales</taxon>
        <taxon>Lachnospiraceae</taxon>
        <taxon>Claveliimonas</taxon>
    </lineage>
</organism>
<dbReference type="EMBL" id="AP027742">
    <property type="protein sequence ID" value="BDZ77394.1"/>
    <property type="molecule type" value="Genomic_DNA"/>
</dbReference>
<dbReference type="InterPro" id="IPR052564">
    <property type="entry name" value="N-acetyltrans/Recomb-assoc"/>
</dbReference>
<dbReference type="Gene3D" id="3.30.565.40">
    <property type="entry name" value="Fervidobacterium nodosum Rt17-B1 like"/>
    <property type="match status" value="1"/>
</dbReference>
<keyword evidence="1" id="KW-0472">Membrane</keyword>
<feature type="transmembrane region" description="Helical" evidence="1">
    <location>
        <begin position="164"/>
        <end position="186"/>
    </location>
</feature>
<dbReference type="Pfam" id="PF13739">
    <property type="entry name" value="PdaC"/>
    <property type="match status" value="1"/>
</dbReference>